<evidence type="ECO:0000256" key="7">
    <source>
        <dbReference type="ARBA" id="ARBA00023239"/>
    </source>
</evidence>
<evidence type="ECO:0000256" key="6">
    <source>
        <dbReference type="ARBA" id="ARBA00023125"/>
    </source>
</evidence>
<evidence type="ECO:0000313" key="9">
    <source>
        <dbReference type="EMBL" id="XAN07315.1"/>
    </source>
</evidence>
<dbReference type="SUPFAM" id="SSF143081">
    <property type="entry name" value="BB1717-like"/>
    <property type="match status" value="1"/>
</dbReference>
<evidence type="ECO:0000313" key="10">
    <source>
        <dbReference type="Proteomes" id="UP001442841"/>
    </source>
</evidence>
<evidence type="ECO:0000256" key="1">
    <source>
        <dbReference type="ARBA" id="ARBA00008136"/>
    </source>
</evidence>
<dbReference type="EC" id="3.4.-.-" evidence="8"/>
<dbReference type="Proteomes" id="UP001442841">
    <property type="component" value="Chromosome"/>
</dbReference>
<accession>A0ABZ3FRD4</accession>
<keyword evidence="5" id="KW-0190">Covalent protein-DNA linkage</keyword>
<reference evidence="9 10" key="1">
    <citation type="submission" date="2024-04" db="EMBL/GenBank/DDBJ databases">
        <title>Isolation of an actinomycete strain from pig manure.</title>
        <authorList>
            <person name="Gong T."/>
            <person name="Yu Z."/>
            <person name="An M."/>
            <person name="Wei C."/>
            <person name="Yang W."/>
            <person name="Liu L."/>
        </authorList>
    </citation>
    <scope>NUCLEOTIDE SEQUENCE [LARGE SCALE GENOMIC DNA]</scope>
    <source>
        <strain evidence="9 10">ZF39</strain>
    </source>
</reference>
<keyword evidence="2 8" id="KW-0645">Protease</keyword>
<dbReference type="InterPro" id="IPR036590">
    <property type="entry name" value="SRAP-like"/>
</dbReference>
<dbReference type="Pfam" id="PF02586">
    <property type="entry name" value="SRAP"/>
    <property type="match status" value="1"/>
</dbReference>
<keyword evidence="6" id="KW-0238">DNA-binding</keyword>
<dbReference type="PANTHER" id="PTHR13604:SF0">
    <property type="entry name" value="ABASIC SITE PROCESSING PROTEIN HMCES"/>
    <property type="match status" value="1"/>
</dbReference>
<keyword evidence="4 8" id="KW-0378">Hydrolase</keyword>
<gene>
    <name evidence="9" type="ORF">AADG42_08410</name>
</gene>
<evidence type="ECO:0000256" key="3">
    <source>
        <dbReference type="ARBA" id="ARBA00022763"/>
    </source>
</evidence>
<keyword evidence="3" id="KW-0227">DNA damage</keyword>
<comment type="similarity">
    <text evidence="1 8">Belongs to the SOS response-associated peptidase family.</text>
</comment>
<dbReference type="RefSeq" id="WP_425308768.1">
    <property type="nucleotide sequence ID" value="NZ_CP154795.1"/>
</dbReference>
<organism evidence="9 10">
    <name type="scientific">Ammonicoccus fulvus</name>
    <dbReference type="NCBI Taxonomy" id="3138240"/>
    <lineage>
        <taxon>Bacteria</taxon>
        <taxon>Bacillati</taxon>
        <taxon>Actinomycetota</taxon>
        <taxon>Actinomycetes</taxon>
        <taxon>Propionibacteriales</taxon>
        <taxon>Propionibacteriaceae</taxon>
        <taxon>Ammonicoccus</taxon>
    </lineage>
</organism>
<dbReference type="PANTHER" id="PTHR13604">
    <property type="entry name" value="DC12-RELATED"/>
    <property type="match status" value="1"/>
</dbReference>
<dbReference type="EMBL" id="CP154795">
    <property type="protein sequence ID" value="XAN07315.1"/>
    <property type="molecule type" value="Genomic_DNA"/>
</dbReference>
<sequence length="244" mass="26964">MCGRYAASADVDQLVEEFEIDEVTEAPEAPSWNLAPTDPVPAVVERLPKDAEPDAVAVRKLVQLRWGLVPSWSKDARGGARMINARFETVDTKPAYRKAFASRRCLLPADGYYEWYTQEGSKKKQPYFIHRGDGDLLVMAGIYEFWRDDSLPAGDPGAWVTSCSIITTSATDALGRIHDRMPMIIRREAWDAWLDPRQTDPDTARSLLGVTDAELLEAYAVGPAVGNVRADGPELVMQLPEAGA</sequence>
<keyword evidence="7" id="KW-0456">Lyase</keyword>
<evidence type="ECO:0000256" key="4">
    <source>
        <dbReference type="ARBA" id="ARBA00022801"/>
    </source>
</evidence>
<name>A0ABZ3FRD4_9ACTN</name>
<keyword evidence="10" id="KW-1185">Reference proteome</keyword>
<dbReference type="InterPro" id="IPR003738">
    <property type="entry name" value="SRAP"/>
</dbReference>
<proteinExistence type="inferred from homology"/>
<evidence type="ECO:0000256" key="2">
    <source>
        <dbReference type="ARBA" id="ARBA00022670"/>
    </source>
</evidence>
<evidence type="ECO:0000256" key="8">
    <source>
        <dbReference type="RuleBase" id="RU364100"/>
    </source>
</evidence>
<dbReference type="Gene3D" id="3.90.1680.10">
    <property type="entry name" value="SOS response associated peptidase-like"/>
    <property type="match status" value="1"/>
</dbReference>
<evidence type="ECO:0000256" key="5">
    <source>
        <dbReference type="ARBA" id="ARBA00023124"/>
    </source>
</evidence>
<protein>
    <recommendedName>
        <fullName evidence="8">Abasic site processing protein</fullName>
        <ecNumber evidence="8">3.4.-.-</ecNumber>
    </recommendedName>
</protein>